<evidence type="ECO:0008006" key="6">
    <source>
        <dbReference type="Google" id="ProtNLM"/>
    </source>
</evidence>
<feature type="compositionally biased region" description="Polar residues" evidence="3">
    <location>
        <begin position="196"/>
        <end position="214"/>
    </location>
</feature>
<dbReference type="eggNOG" id="COG0732">
    <property type="taxonomic scope" value="Bacteria"/>
</dbReference>
<dbReference type="SUPFAM" id="SSF116734">
    <property type="entry name" value="DNA methylase specificity domain"/>
    <property type="match status" value="1"/>
</dbReference>
<dbReference type="InterPro" id="IPR044946">
    <property type="entry name" value="Restrct_endonuc_typeI_TRD_sf"/>
</dbReference>
<keyword evidence="1" id="KW-0680">Restriction system</keyword>
<evidence type="ECO:0000256" key="3">
    <source>
        <dbReference type="SAM" id="MobiDB-lite"/>
    </source>
</evidence>
<dbReference type="STRING" id="1108045.GORHZ_169_00440"/>
<evidence type="ECO:0000256" key="1">
    <source>
        <dbReference type="ARBA" id="ARBA00022747"/>
    </source>
</evidence>
<dbReference type="Gene3D" id="3.90.220.20">
    <property type="entry name" value="DNA methylase specificity domains"/>
    <property type="match status" value="1"/>
</dbReference>
<comment type="caution">
    <text evidence="4">The sequence shown here is derived from an EMBL/GenBank/DDBJ whole genome shotgun (WGS) entry which is preliminary data.</text>
</comment>
<keyword evidence="5" id="KW-1185">Reference proteome</keyword>
<proteinExistence type="predicted"/>
<reference evidence="4 5" key="1">
    <citation type="submission" date="2012-08" db="EMBL/GenBank/DDBJ databases">
        <title>Whole genome shotgun sequence of Gordonia rhizosphera NBRC 16068.</title>
        <authorList>
            <person name="Takarada H."/>
            <person name="Isaki S."/>
            <person name="Hosoyama A."/>
            <person name="Tsuchikane K."/>
            <person name="Katsumata H."/>
            <person name="Baba S."/>
            <person name="Ohji S."/>
            <person name="Yamazaki S."/>
            <person name="Fujita N."/>
        </authorList>
    </citation>
    <scope>NUCLEOTIDE SEQUENCE [LARGE SCALE GENOMIC DNA]</scope>
    <source>
        <strain evidence="4 5">NBRC 16068</strain>
    </source>
</reference>
<gene>
    <name evidence="4" type="ORF">GORHZ_169_00440</name>
</gene>
<dbReference type="AlphaFoldDB" id="K6V7X8"/>
<evidence type="ECO:0000256" key="2">
    <source>
        <dbReference type="ARBA" id="ARBA00023125"/>
    </source>
</evidence>
<evidence type="ECO:0000313" key="4">
    <source>
        <dbReference type="EMBL" id="GAB92298.1"/>
    </source>
</evidence>
<keyword evidence="2" id="KW-0238">DNA-binding</keyword>
<organism evidence="4 5">
    <name type="scientific">Gordonia rhizosphera NBRC 16068</name>
    <dbReference type="NCBI Taxonomy" id="1108045"/>
    <lineage>
        <taxon>Bacteria</taxon>
        <taxon>Bacillati</taxon>
        <taxon>Actinomycetota</taxon>
        <taxon>Actinomycetes</taxon>
        <taxon>Mycobacteriales</taxon>
        <taxon>Gordoniaceae</taxon>
        <taxon>Gordonia</taxon>
    </lineage>
</organism>
<sequence length="214" mass="23451">MPLSSLARFVDGRAYTKGAAGTGRVVIRIAELNSGIGGSTVYNDIEAPDDNVARPGDLLFAWSGSLTVARWHRPEAIINQHIFKVVPVDGRPQWLVEHALRDKLAEFRAVAADKATTMGHIQRRHLNEPVSIPGGAEARLIGPQLEALTDQVASFESENLVLAQTRDQFLPLLMSAKVTSRTSRTRSAGWSDAPESPNQSECQSRVSECQSRRR</sequence>
<dbReference type="GO" id="GO:0009307">
    <property type="term" value="P:DNA restriction-modification system"/>
    <property type="evidence" value="ECO:0007669"/>
    <property type="project" value="UniProtKB-KW"/>
</dbReference>
<dbReference type="Proteomes" id="UP000008363">
    <property type="component" value="Unassembled WGS sequence"/>
</dbReference>
<feature type="region of interest" description="Disordered" evidence="3">
    <location>
        <begin position="181"/>
        <end position="214"/>
    </location>
</feature>
<dbReference type="EMBL" id="BAHC01000169">
    <property type="protein sequence ID" value="GAB92298.1"/>
    <property type="molecule type" value="Genomic_DNA"/>
</dbReference>
<name>K6V7X8_9ACTN</name>
<evidence type="ECO:0000313" key="5">
    <source>
        <dbReference type="Proteomes" id="UP000008363"/>
    </source>
</evidence>
<protein>
    <recommendedName>
        <fullName evidence="6">Type I restriction modification DNA specificity domain-containing protein</fullName>
    </recommendedName>
</protein>
<accession>K6V7X8</accession>
<dbReference type="GO" id="GO:0003677">
    <property type="term" value="F:DNA binding"/>
    <property type="evidence" value="ECO:0007669"/>
    <property type="project" value="UniProtKB-KW"/>
</dbReference>